<feature type="domain" description="Bacterial bifunctional deaminase-reductase C-terminal" evidence="10">
    <location>
        <begin position="3"/>
        <end position="209"/>
    </location>
</feature>
<dbReference type="EMBL" id="CP000504">
    <property type="protein sequence ID" value="ABL87563.1"/>
    <property type="molecule type" value="Genomic_DNA"/>
</dbReference>
<dbReference type="InterPro" id="IPR002734">
    <property type="entry name" value="RibDG_C"/>
</dbReference>
<evidence type="ECO:0000256" key="6">
    <source>
        <dbReference type="ARBA" id="ARBA00023002"/>
    </source>
</evidence>
<name>A1RRI1_PYRIL</name>
<dbReference type="InterPro" id="IPR024072">
    <property type="entry name" value="DHFR-like_dom_sf"/>
</dbReference>
<comment type="similarity">
    <text evidence="2">Belongs to the HTP reductase family.</text>
</comment>
<comment type="pathway">
    <text evidence="1">Cofactor biosynthesis; riboflavin biosynthesis.</text>
</comment>
<dbReference type="RefSeq" id="WP_011762140.1">
    <property type="nucleotide sequence ID" value="NC_008701.1"/>
</dbReference>
<dbReference type="GeneID" id="4617808"/>
<accession>A1RRI1</accession>
<evidence type="ECO:0000256" key="3">
    <source>
        <dbReference type="ARBA" id="ARBA00011738"/>
    </source>
</evidence>
<dbReference type="UniPathway" id="UPA00275"/>
<evidence type="ECO:0000256" key="4">
    <source>
        <dbReference type="ARBA" id="ARBA00022619"/>
    </source>
</evidence>
<dbReference type="AlphaFoldDB" id="A1RRI1"/>
<reference evidence="11" key="1">
    <citation type="submission" date="2006-12" db="EMBL/GenBank/DDBJ databases">
        <title>Complete sequence of Pyrobaculum islandicum DSM 4184.</title>
        <authorList>
            <person name="Copeland A."/>
            <person name="Lucas S."/>
            <person name="Lapidus A."/>
            <person name="Barry K."/>
            <person name="Detter J.C."/>
            <person name="Glavina del Rio T."/>
            <person name="Dalin E."/>
            <person name="Tice H."/>
            <person name="Pitluck S."/>
            <person name="Meincke L."/>
            <person name="Brettin T."/>
            <person name="Bruce D."/>
            <person name="Han C."/>
            <person name="Tapia R."/>
            <person name="Gilna P."/>
            <person name="Schmutz J."/>
            <person name="Larimer F."/>
            <person name="Land M."/>
            <person name="Hauser L."/>
            <person name="Kyrpides N."/>
            <person name="Mikhailova N."/>
            <person name="Cozen A.E."/>
            <person name="Fitz-Gibbon S.T."/>
            <person name="House C.H."/>
            <person name="Saltikov C."/>
            <person name="Lowe T."/>
            <person name="Richardson P."/>
        </authorList>
    </citation>
    <scope>NUCLEOTIDE SEQUENCE [LARGE SCALE GENOMIC DNA]</scope>
    <source>
        <strain evidence="11">DSM 4184</strain>
    </source>
</reference>
<dbReference type="InterPro" id="IPR006401">
    <property type="entry name" value="Rib_reduct_arc"/>
</dbReference>
<keyword evidence="6 11" id="KW-0560">Oxidoreductase</keyword>
<dbReference type="InterPro" id="IPR050765">
    <property type="entry name" value="Riboflavin_Biosynth_HTPR"/>
</dbReference>
<dbReference type="PANTHER" id="PTHR38011">
    <property type="entry name" value="DIHYDROFOLATE REDUCTASE FAMILY PROTEIN (AFU_ORTHOLOGUE AFUA_8G06820)"/>
    <property type="match status" value="1"/>
</dbReference>
<protein>
    <recommendedName>
        <fullName evidence="9">2,5-diamino-6-(ribosylamino)-4(3H)-pyrimidinone 5'-phosphate reductase</fullName>
        <ecNumber evidence="9">1.1.1.302</ecNumber>
    </recommendedName>
</protein>
<organism evidence="11 12">
    <name type="scientific">Pyrobaculum islandicum (strain DSM 4184 / JCM 9189 / GEO3)</name>
    <dbReference type="NCBI Taxonomy" id="384616"/>
    <lineage>
        <taxon>Archaea</taxon>
        <taxon>Thermoproteota</taxon>
        <taxon>Thermoprotei</taxon>
        <taxon>Thermoproteales</taxon>
        <taxon>Thermoproteaceae</taxon>
        <taxon>Pyrobaculum</taxon>
    </lineage>
</organism>
<comment type="subunit">
    <text evidence="3">Homodimer.</text>
</comment>
<dbReference type="GO" id="GO:0009231">
    <property type="term" value="P:riboflavin biosynthetic process"/>
    <property type="evidence" value="ECO:0007669"/>
    <property type="project" value="UniProtKB-UniPathway"/>
</dbReference>
<dbReference type="KEGG" id="pis:Pisl_0385"/>
<dbReference type="EC" id="1.1.1.302" evidence="9"/>
<keyword evidence="4" id="KW-0686">Riboflavin biosynthesis</keyword>
<evidence type="ECO:0000256" key="9">
    <source>
        <dbReference type="NCBIfam" id="TIGR01508"/>
    </source>
</evidence>
<gene>
    <name evidence="11" type="ordered locus">Pisl_0385</name>
</gene>
<evidence type="ECO:0000256" key="2">
    <source>
        <dbReference type="ARBA" id="ARBA00009723"/>
    </source>
</evidence>
<dbReference type="HOGENOM" id="CLU_036590_4_1_2"/>
<dbReference type="STRING" id="384616.Pisl_0385"/>
<proteinExistence type="inferred from homology"/>
<evidence type="ECO:0000256" key="1">
    <source>
        <dbReference type="ARBA" id="ARBA00005104"/>
    </source>
</evidence>
<dbReference type="GO" id="GO:0008703">
    <property type="term" value="F:5-amino-6-(5-phosphoribosylamino)uracil reductase activity"/>
    <property type="evidence" value="ECO:0007669"/>
    <property type="project" value="InterPro"/>
</dbReference>
<evidence type="ECO:0000256" key="5">
    <source>
        <dbReference type="ARBA" id="ARBA00022857"/>
    </source>
</evidence>
<dbReference type="eggNOG" id="arCOG01484">
    <property type="taxonomic scope" value="Archaea"/>
</dbReference>
<dbReference type="GO" id="GO:0050661">
    <property type="term" value="F:NADP binding"/>
    <property type="evidence" value="ECO:0007669"/>
    <property type="project" value="InterPro"/>
</dbReference>
<evidence type="ECO:0000256" key="7">
    <source>
        <dbReference type="ARBA" id="ARBA00047550"/>
    </source>
</evidence>
<evidence type="ECO:0000313" key="11">
    <source>
        <dbReference type="EMBL" id="ABL87563.1"/>
    </source>
</evidence>
<dbReference type="PANTHER" id="PTHR38011:SF7">
    <property type="entry name" value="2,5-DIAMINO-6-RIBOSYLAMINO-4(3H)-PYRIMIDINONE 5'-PHOSPHATE REDUCTASE"/>
    <property type="match status" value="1"/>
</dbReference>
<keyword evidence="12" id="KW-1185">Reference proteome</keyword>
<dbReference type="NCBIfam" id="TIGR00227">
    <property type="entry name" value="ribD_Cterm"/>
    <property type="match status" value="1"/>
</dbReference>
<keyword evidence="5" id="KW-0521">NADP</keyword>
<evidence type="ECO:0000313" key="12">
    <source>
        <dbReference type="Proteomes" id="UP000002595"/>
    </source>
</evidence>
<evidence type="ECO:0000256" key="8">
    <source>
        <dbReference type="ARBA" id="ARBA00049020"/>
    </source>
</evidence>
<dbReference type="SUPFAM" id="SSF53597">
    <property type="entry name" value="Dihydrofolate reductase-like"/>
    <property type="match status" value="1"/>
</dbReference>
<dbReference type="InterPro" id="IPR011549">
    <property type="entry name" value="RibD_C"/>
</dbReference>
<dbReference type="NCBIfam" id="TIGR01508">
    <property type="entry name" value="rib_reduct_arch"/>
    <property type="match status" value="1"/>
</dbReference>
<dbReference type="Gene3D" id="3.40.430.10">
    <property type="entry name" value="Dihydrofolate Reductase, subunit A"/>
    <property type="match status" value="1"/>
</dbReference>
<sequence>MRPYVYLVAATTIDGRIASYTGYSRLSCPYDLKRLHSIRASVDAIIVGANTAIVDNPRLTVRYVEGKNPMRVLIDGALRAPLTLRIFDSSAPTVVFTTHKAPQDKIHELQKRGVKIYITEGETVDPAYVLDTLYKQGVRKVLLEGGGRTNWEFLSKCLVDEIILTVTPYVFGRGVSLVEGAGFATTEDTPFALTLHSIKLCECGQEVVLKYHVSCKH</sequence>
<dbReference type="Proteomes" id="UP000002595">
    <property type="component" value="Chromosome"/>
</dbReference>
<evidence type="ECO:0000259" key="10">
    <source>
        <dbReference type="Pfam" id="PF01872"/>
    </source>
</evidence>
<dbReference type="Pfam" id="PF01872">
    <property type="entry name" value="RibD_C"/>
    <property type="match status" value="1"/>
</dbReference>
<comment type="catalytic activity">
    <reaction evidence="8">
        <text>2,5-diamino-6-(1-D-ribitylamino)pyrimidin-4(3H)-one 5'-phosphate + NADP(+) = 2,5-diamino-6-(1-D-ribosylamino)pyrimidin-4(3H)-one 5'-phosphate + NADPH + H(+)</text>
        <dbReference type="Rhea" id="RHEA:27278"/>
        <dbReference type="ChEBI" id="CHEBI:15378"/>
        <dbReference type="ChEBI" id="CHEBI:57783"/>
        <dbReference type="ChEBI" id="CHEBI:58349"/>
        <dbReference type="ChEBI" id="CHEBI:58890"/>
        <dbReference type="ChEBI" id="CHEBI:59545"/>
        <dbReference type="EC" id="1.1.1.302"/>
    </reaction>
</comment>
<comment type="catalytic activity">
    <reaction evidence="7">
        <text>2,5-diamino-6-(1-D-ribitylamino)pyrimidin-4(3H)-one 5'-phosphate + NAD(+) = 2,5-diamino-6-(1-D-ribosylamino)pyrimidin-4(3H)-one 5'-phosphate + NADH + H(+)</text>
        <dbReference type="Rhea" id="RHEA:27274"/>
        <dbReference type="ChEBI" id="CHEBI:15378"/>
        <dbReference type="ChEBI" id="CHEBI:57540"/>
        <dbReference type="ChEBI" id="CHEBI:57945"/>
        <dbReference type="ChEBI" id="CHEBI:58890"/>
        <dbReference type="ChEBI" id="CHEBI:59545"/>
        <dbReference type="EC" id="1.1.1.302"/>
    </reaction>
</comment>
<dbReference type="OrthoDB" id="10178at2157"/>